<evidence type="ECO:0000313" key="1">
    <source>
        <dbReference type="EMBL" id="BBH22193.1"/>
    </source>
</evidence>
<name>A0A3G9JBA4_9BACL</name>
<protein>
    <submittedName>
        <fullName evidence="1">ABC transporter involved in multi-copper enzyme maturation permease</fullName>
    </submittedName>
</protein>
<dbReference type="Proteomes" id="UP000275368">
    <property type="component" value="Chromosome"/>
</dbReference>
<proteinExistence type="predicted"/>
<keyword evidence="2" id="KW-1185">Reference proteome</keyword>
<dbReference type="GO" id="GO:0140359">
    <property type="term" value="F:ABC-type transporter activity"/>
    <property type="evidence" value="ECO:0007669"/>
    <property type="project" value="InterPro"/>
</dbReference>
<dbReference type="GO" id="GO:0005886">
    <property type="term" value="C:plasma membrane"/>
    <property type="evidence" value="ECO:0007669"/>
    <property type="project" value="UniProtKB-SubCell"/>
</dbReference>
<gene>
    <name evidence="1" type="ORF">Back11_35380</name>
</gene>
<sequence>MMWLAFAGKELFRKKIMLITCLLTVAFLALYNTGLWKSAHNSDLRHLSRVQEMLQGGTFLVLGLFFAQMIAAFLVFFATMGAISGEIESGLMLSQLARPISRWKVYLGKYVGMASWMLLYNAVLFWAIVLPVHSLMHFPLLPAALLKSFLLFLFIPLLLLALSMLGSTFLPTLGNGVACAMLYGLSLFSGFAESLSNMSQSNLAISKVSLFLSFLMPSDSLSRRLNYEIVGGPDLPIDSDLIRSLGPFSMTNVPSFTFILYAIVYFLLLLFIGCLAFRRKDIT</sequence>
<organism evidence="1 2">
    <name type="scientific">Paenibacillus baekrokdamisoli</name>
    <dbReference type="NCBI Taxonomy" id="1712516"/>
    <lineage>
        <taxon>Bacteria</taxon>
        <taxon>Bacillati</taxon>
        <taxon>Bacillota</taxon>
        <taxon>Bacilli</taxon>
        <taxon>Bacillales</taxon>
        <taxon>Paenibacillaceae</taxon>
        <taxon>Paenibacillus</taxon>
    </lineage>
</organism>
<dbReference type="EMBL" id="AP019308">
    <property type="protein sequence ID" value="BBH22193.1"/>
    <property type="molecule type" value="Genomic_DNA"/>
</dbReference>
<accession>A0A3G9JBA4</accession>
<dbReference type="RefSeq" id="WP_164522847.1">
    <property type="nucleotide sequence ID" value="NZ_AP019308.1"/>
</dbReference>
<dbReference type="AlphaFoldDB" id="A0A3G9JBA4"/>
<reference evidence="1 2" key="1">
    <citation type="submission" date="2018-11" db="EMBL/GenBank/DDBJ databases">
        <title>Complete genome sequence of Paenibacillus baekrokdamisoli strain KCTC 33723.</title>
        <authorList>
            <person name="Kang S.W."/>
            <person name="Lee K.C."/>
            <person name="Kim K.K."/>
            <person name="Kim J.S."/>
            <person name="Kim D.S."/>
            <person name="Ko S.H."/>
            <person name="Yang S.H."/>
            <person name="Lee J.S."/>
        </authorList>
    </citation>
    <scope>NUCLEOTIDE SEQUENCE [LARGE SCALE GENOMIC DNA]</scope>
    <source>
        <strain evidence="1 2">KCTC 33723</strain>
    </source>
</reference>
<evidence type="ECO:0000313" key="2">
    <source>
        <dbReference type="Proteomes" id="UP000275368"/>
    </source>
</evidence>
<dbReference type="Pfam" id="PF12679">
    <property type="entry name" value="ABC2_membrane_2"/>
    <property type="match status" value="1"/>
</dbReference>
<dbReference type="KEGG" id="pbk:Back11_35380"/>